<dbReference type="AlphaFoldDB" id="A0A0V1A1I7"/>
<name>A0A0V1A1I7_9BILA</name>
<dbReference type="EMBL" id="JYDQ01000049">
    <property type="protein sequence ID" value="KRY18243.1"/>
    <property type="molecule type" value="Genomic_DNA"/>
</dbReference>
<organism evidence="1 2">
    <name type="scientific">Trichinella patagoniensis</name>
    <dbReference type="NCBI Taxonomy" id="990121"/>
    <lineage>
        <taxon>Eukaryota</taxon>
        <taxon>Metazoa</taxon>
        <taxon>Ecdysozoa</taxon>
        <taxon>Nematoda</taxon>
        <taxon>Enoplea</taxon>
        <taxon>Dorylaimia</taxon>
        <taxon>Trichinellida</taxon>
        <taxon>Trichinellidae</taxon>
        <taxon>Trichinella</taxon>
    </lineage>
</organism>
<protein>
    <submittedName>
        <fullName evidence="1">Uncharacterized protein</fullName>
    </submittedName>
</protein>
<accession>A0A0V1A1I7</accession>
<evidence type="ECO:0000313" key="1">
    <source>
        <dbReference type="EMBL" id="KRY18243.1"/>
    </source>
</evidence>
<comment type="caution">
    <text evidence="1">The sequence shown here is derived from an EMBL/GenBank/DDBJ whole genome shotgun (WGS) entry which is preliminary data.</text>
</comment>
<evidence type="ECO:0000313" key="2">
    <source>
        <dbReference type="Proteomes" id="UP000054783"/>
    </source>
</evidence>
<keyword evidence="2" id="KW-1185">Reference proteome</keyword>
<sequence>MTFTLNVAWIDLTDLAKTRTPISTIRGWLVRWTGIMRDGFKFTNTYWSFTSIHSYHCDSSSKGSLPAQKLEEHLHSTVKDVRHSNKSMIFDARLRNCHFALASVEHIKKSSCLLEGLHKDMYNSKIREETNRIRSLWKNIDKQKSSLILLSYKRAVQKRTQGIADVLANKGALETDAEQTTDHRRRLPWGYMKHSITMELSLHVPKGHVFKIHLLSFLAVMVHSASRLGIQFNCIGYYL</sequence>
<gene>
    <name evidence="1" type="ORF">T12_14407</name>
</gene>
<proteinExistence type="predicted"/>
<reference evidence="1 2" key="1">
    <citation type="submission" date="2015-01" db="EMBL/GenBank/DDBJ databases">
        <title>Evolution of Trichinella species and genotypes.</title>
        <authorList>
            <person name="Korhonen P.K."/>
            <person name="Edoardo P."/>
            <person name="Giuseppe L.R."/>
            <person name="Gasser R.B."/>
        </authorList>
    </citation>
    <scope>NUCLEOTIDE SEQUENCE [LARGE SCALE GENOMIC DNA]</scope>
    <source>
        <strain evidence="1">ISS2496</strain>
    </source>
</reference>
<dbReference type="Proteomes" id="UP000054783">
    <property type="component" value="Unassembled WGS sequence"/>
</dbReference>